<name>A0A6J6I9A8_9ZZZZ</name>
<evidence type="ECO:0000256" key="1">
    <source>
        <dbReference type="ARBA" id="ARBA00010617"/>
    </source>
</evidence>
<dbReference type="PRINTS" id="PR00385">
    <property type="entry name" value="P450"/>
</dbReference>
<protein>
    <submittedName>
        <fullName evidence="7">Unannotated protein</fullName>
    </submittedName>
</protein>
<keyword evidence="2" id="KW-0349">Heme</keyword>
<dbReference type="CDD" id="cd20620">
    <property type="entry name" value="CYP132-like"/>
    <property type="match status" value="1"/>
</dbReference>
<evidence type="ECO:0000256" key="2">
    <source>
        <dbReference type="ARBA" id="ARBA00022617"/>
    </source>
</evidence>
<dbReference type="Pfam" id="PF00067">
    <property type="entry name" value="p450"/>
    <property type="match status" value="1"/>
</dbReference>
<evidence type="ECO:0000256" key="3">
    <source>
        <dbReference type="ARBA" id="ARBA00022723"/>
    </source>
</evidence>
<dbReference type="EMBL" id="CAEZVF010000082">
    <property type="protein sequence ID" value="CAB4622250.1"/>
    <property type="molecule type" value="Genomic_DNA"/>
</dbReference>
<dbReference type="PANTHER" id="PTHR24291">
    <property type="entry name" value="CYTOCHROME P450 FAMILY 4"/>
    <property type="match status" value="1"/>
</dbReference>
<evidence type="ECO:0000256" key="4">
    <source>
        <dbReference type="ARBA" id="ARBA00023002"/>
    </source>
</evidence>
<dbReference type="GO" id="GO:0020037">
    <property type="term" value="F:heme binding"/>
    <property type="evidence" value="ECO:0007669"/>
    <property type="project" value="InterPro"/>
</dbReference>
<gene>
    <name evidence="7" type="ORF">UFOPK1939_00648</name>
</gene>
<keyword evidence="6" id="KW-0503">Monooxygenase</keyword>
<keyword evidence="5" id="KW-0408">Iron</keyword>
<evidence type="ECO:0000256" key="5">
    <source>
        <dbReference type="ARBA" id="ARBA00023004"/>
    </source>
</evidence>
<dbReference type="AlphaFoldDB" id="A0A6J6I9A8"/>
<dbReference type="InterPro" id="IPR050196">
    <property type="entry name" value="Cytochrome_P450_Monoox"/>
</dbReference>
<proteinExistence type="inferred from homology"/>
<accession>A0A6J6I9A8</accession>
<dbReference type="InterPro" id="IPR036396">
    <property type="entry name" value="Cyt_P450_sf"/>
</dbReference>
<dbReference type="GO" id="GO:0004497">
    <property type="term" value="F:monooxygenase activity"/>
    <property type="evidence" value="ECO:0007669"/>
    <property type="project" value="UniProtKB-KW"/>
</dbReference>
<dbReference type="SUPFAM" id="SSF48264">
    <property type="entry name" value="Cytochrome P450"/>
    <property type="match status" value="1"/>
</dbReference>
<dbReference type="GO" id="GO:0005506">
    <property type="term" value="F:iron ion binding"/>
    <property type="evidence" value="ECO:0007669"/>
    <property type="project" value="InterPro"/>
</dbReference>
<dbReference type="PRINTS" id="PR00465">
    <property type="entry name" value="EP450IV"/>
</dbReference>
<sequence>MAGPEPLDMLRALPRIRRDPLEFLTHAAQTYGDVVEFPIPGQRVFFANHPDAVKQVLQTEHRTHDRATVQYQSLSLVTGNGLLTSDGELWRKERRLMQPAFHRAVLDQFVEHIDIAVDRLLASWARKRDGDVVDVDDAMMRTALEAVGRSLFSHDLSGEAGELVQAVLKALDVVVARARSPLAAPLSWPTLGNVALKNSLRTLDRTVEVMVGARREALRRGAGPETPDLLAMLMASEGFDDRQLRDEIVTLIVAGHETVATSLTWTWHLLGQNREVRDKLIAEVDEVLKGERPRFEHLSRLTYTRQVIDESLRLYPPAWVISRRALIDGDVMGVEVPAGSYVFVSPYVLHRTHEYWPDPETFNPERFAAGSSEQNSRFTYIPFGAGPNLCIGRDLALMEAVLVVAAVASTCTLDPVLGHDVRLDPLVTIRPHGGLPMVLKKRF</sequence>
<dbReference type="GO" id="GO:0016705">
    <property type="term" value="F:oxidoreductase activity, acting on paired donors, with incorporation or reduction of molecular oxygen"/>
    <property type="evidence" value="ECO:0007669"/>
    <property type="project" value="InterPro"/>
</dbReference>
<dbReference type="InterPro" id="IPR001128">
    <property type="entry name" value="Cyt_P450"/>
</dbReference>
<reference evidence="7" key="1">
    <citation type="submission" date="2020-05" db="EMBL/GenBank/DDBJ databases">
        <authorList>
            <person name="Chiriac C."/>
            <person name="Salcher M."/>
            <person name="Ghai R."/>
            <person name="Kavagutti S V."/>
        </authorList>
    </citation>
    <scope>NUCLEOTIDE SEQUENCE</scope>
</reference>
<keyword evidence="3" id="KW-0479">Metal-binding</keyword>
<evidence type="ECO:0000313" key="7">
    <source>
        <dbReference type="EMBL" id="CAB4622250.1"/>
    </source>
</evidence>
<comment type="similarity">
    <text evidence="1">Belongs to the cytochrome P450 family.</text>
</comment>
<organism evidence="7">
    <name type="scientific">freshwater metagenome</name>
    <dbReference type="NCBI Taxonomy" id="449393"/>
    <lineage>
        <taxon>unclassified sequences</taxon>
        <taxon>metagenomes</taxon>
        <taxon>ecological metagenomes</taxon>
    </lineage>
</organism>
<keyword evidence="4" id="KW-0560">Oxidoreductase</keyword>
<evidence type="ECO:0000256" key="6">
    <source>
        <dbReference type="ARBA" id="ARBA00023033"/>
    </source>
</evidence>
<dbReference type="InterPro" id="IPR002403">
    <property type="entry name" value="Cyt_P450_E_grp-IV"/>
</dbReference>
<dbReference type="Gene3D" id="1.10.630.10">
    <property type="entry name" value="Cytochrome P450"/>
    <property type="match status" value="1"/>
</dbReference>
<dbReference type="PANTHER" id="PTHR24291:SF50">
    <property type="entry name" value="BIFUNCTIONAL ALBAFLAVENONE MONOOXYGENASE_TERPENE SYNTHASE"/>
    <property type="match status" value="1"/>
</dbReference>